<organism evidence="1 2">
    <name type="scientific">Plakobranchus ocellatus</name>
    <dbReference type="NCBI Taxonomy" id="259542"/>
    <lineage>
        <taxon>Eukaryota</taxon>
        <taxon>Metazoa</taxon>
        <taxon>Spiralia</taxon>
        <taxon>Lophotrochozoa</taxon>
        <taxon>Mollusca</taxon>
        <taxon>Gastropoda</taxon>
        <taxon>Heterobranchia</taxon>
        <taxon>Euthyneura</taxon>
        <taxon>Panpulmonata</taxon>
        <taxon>Sacoglossa</taxon>
        <taxon>Placobranchoidea</taxon>
        <taxon>Plakobranchidae</taxon>
        <taxon>Plakobranchus</taxon>
    </lineage>
</organism>
<proteinExistence type="predicted"/>
<dbReference type="AlphaFoldDB" id="A0AAV3Z894"/>
<dbReference type="Proteomes" id="UP000735302">
    <property type="component" value="Unassembled WGS sequence"/>
</dbReference>
<keyword evidence="2" id="KW-1185">Reference proteome</keyword>
<dbReference type="EMBL" id="BLXT01002061">
    <property type="protein sequence ID" value="GFN90789.1"/>
    <property type="molecule type" value="Genomic_DNA"/>
</dbReference>
<accession>A0AAV3Z894</accession>
<sequence>MAEDLGVCLAYGCSQTAAGSWADAGRWNLVDGISWSACHDANAGLLIWLGLGWLEYMIHINVYNIFALTRPIILTKQNMSVESTILPPEDVSTSLGLGGAITLHGLYGGMTGALAAPSLQRQSGYMFPRKTSGLKACRADPY</sequence>
<evidence type="ECO:0008006" key="3">
    <source>
        <dbReference type="Google" id="ProtNLM"/>
    </source>
</evidence>
<reference evidence="1 2" key="1">
    <citation type="journal article" date="2021" name="Elife">
        <title>Chloroplast acquisition without the gene transfer in kleptoplastic sea slugs, Plakobranchus ocellatus.</title>
        <authorList>
            <person name="Maeda T."/>
            <person name="Takahashi S."/>
            <person name="Yoshida T."/>
            <person name="Shimamura S."/>
            <person name="Takaki Y."/>
            <person name="Nagai Y."/>
            <person name="Toyoda A."/>
            <person name="Suzuki Y."/>
            <person name="Arimoto A."/>
            <person name="Ishii H."/>
            <person name="Satoh N."/>
            <person name="Nishiyama T."/>
            <person name="Hasebe M."/>
            <person name="Maruyama T."/>
            <person name="Minagawa J."/>
            <person name="Obokata J."/>
            <person name="Shigenobu S."/>
        </authorList>
    </citation>
    <scope>NUCLEOTIDE SEQUENCE [LARGE SCALE GENOMIC DNA]</scope>
</reference>
<gene>
    <name evidence="1" type="ORF">PoB_001729500</name>
</gene>
<comment type="caution">
    <text evidence="1">The sequence shown here is derived from an EMBL/GenBank/DDBJ whole genome shotgun (WGS) entry which is preliminary data.</text>
</comment>
<protein>
    <recommendedName>
        <fullName evidence="3">Ammonium transporter AmtB-like domain-containing protein</fullName>
    </recommendedName>
</protein>
<name>A0AAV3Z894_9GAST</name>
<evidence type="ECO:0000313" key="2">
    <source>
        <dbReference type="Proteomes" id="UP000735302"/>
    </source>
</evidence>
<evidence type="ECO:0000313" key="1">
    <source>
        <dbReference type="EMBL" id="GFN90789.1"/>
    </source>
</evidence>